<organism evidence="1 2">
    <name type="scientific">Muraenolepis orangiensis</name>
    <name type="common">Patagonian moray cod</name>
    <dbReference type="NCBI Taxonomy" id="630683"/>
    <lineage>
        <taxon>Eukaryota</taxon>
        <taxon>Metazoa</taxon>
        <taxon>Chordata</taxon>
        <taxon>Craniata</taxon>
        <taxon>Vertebrata</taxon>
        <taxon>Euteleostomi</taxon>
        <taxon>Actinopterygii</taxon>
        <taxon>Neopterygii</taxon>
        <taxon>Teleostei</taxon>
        <taxon>Neoteleostei</taxon>
        <taxon>Acanthomorphata</taxon>
        <taxon>Zeiogadaria</taxon>
        <taxon>Gadariae</taxon>
        <taxon>Gadiformes</taxon>
        <taxon>Muraenolepidoidei</taxon>
        <taxon>Muraenolepididae</taxon>
        <taxon>Muraenolepis</taxon>
    </lineage>
</organism>
<proteinExistence type="predicted"/>
<protein>
    <submittedName>
        <fullName evidence="1">Uncharacterized protein</fullName>
    </submittedName>
</protein>
<name>A0A9Q0D8R1_9TELE</name>
<keyword evidence="2" id="KW-1185">Reference proteome</keyword>
<accession>A0A9Q0D8R1</accession>
<comment type="caution">
    <text evidence="1">The sequence shown here is derived from an EMBL/GenBank/DDBJ whole genome shotgun (WGS) entry which is preliminary data.</text>
</comment>
<evidence type="ECO:0000313" key="1">
    <source>
        <dbReference type="EMBL" id="KAJ3583747.1"/>
    </source>
</evidence>
<sequence length="114" mass="12857">MNCISKVCFKEQILKYFPQAQEQSDGKNVILVFKEGMQDMPKQALKWDYEEDVLFLAKAARLWFKLNALFPSQCQQNSIPTNLKSLVTMVLVGADLNDQSSADSQACLTVSHPV</sequence>
<dbReference type="OrthoDB" id="10057522at2759"/>
<evidence type="ECO:0000313" key="2">
    <source>
        <dbReference type="Proteomes" id="UP001148018"/>
    </source>
</evidence>
<dbReference type="AlphaFoldDB" id="A0A9Q0D8R1"/>
<dbReference type="Proteomes" id="UP001148018">
    <property type="component" value="Unassembled WGS sequence"/>
</dbReference>
<reference evidence="1" key="1">
    <citation type="submission" date="2022-07" db="EMBL/GenBank/DDBJ databases">
        <title>Chromosome-level genome of Muraenolepis orangiensis.</title>
        <authorList>
            <person name="Kim J."/>
        </authorList>
    </citation>
    <scope>NUCLEOTIDE SEQUENCE</scope>
    <source>
        <strain evidence="1">KU_S4_2022</strain>
        <tissue evidence="1">Muscle</tissue>
    </source>
</reference>
<dbReference type="EMBL" id="JANIIK010000124">
    <property type="protein sequence ID" value="KAJ3583747.1"/>
    <property type="molecule type" value="Genomic_DNA"/>
</dbReference>
<gene>
    <name evidence="1" type="ORF">NHX12_015620</name>
</gene>